<reference evidence="10" key="1">
    <citation type="journal article" date="2023" name="Int. J. Syst. Evol. Microbiol.">
        <title>Mesoterricola silvestris gen. nov., sp. nov., Mesoterricola sediminis sp. nov., Geothrix oryzae sp. nov., Geothrix edaphica sp. nov., Geothrix rubra sp. nov., and Geothrix limicola sp. nov., six novel members of Acidobacteriota isolated from soils.</title>
        <authorList>
            <person name="Itoh H."/>
            <person name="Sugisawa Y."/>
            <person name="Mise K."/>
            <person name="Xu Z."/>
            <person name="Kuniyasu M."/>
            <person name="Ushijima N."/>
            <person name="Kawano K."/>
            <person name="Kobayashi E."/>
            <person name="Shiratori Y."/>
            <person name="Masuda Y."/>
            <person name="Senoo K."/>
        </authorList>
    </citation>
    <scope>NUCLEOTIDE SEQUENCE [LARGE SCALE GENOMIC DNA]</scope>
    <source>
        <strain evidence="10">W79</strain>
    </source>
</reference>
<dbReference type="PROSITE" id="PS00651">
    <property type="entry name" value="RIBOSOMAL_L9"/>
    <property type="match status" value="1"/>
</dbReference>
<comment type="function">
    <text evidence="7">Binds to the 23S rRNA.</text>
</comment>
<dbReference type="Gene3D" id="3.40.5.10">
    <property type="entry name" value="Ribosomal protein L9, N-terminal domain"/>
    <property type="match status" value="1"/>
</dbReference>
<dbReference type="SUPFAM" id="SSF55653">
    <property type="entry name" value="Ribosomal protein L9 C-domain"/>
    <property type="match status" value="1"/>
</dbReference>
<evidence type="ECO:0000256" key="7">
    <source>
        <dbReference type="HAMAP-Rule" id="MF_00503"/>
    </source>
</evidence>
<gene>
    <name evidence="7 9" type="primary">rplI</name>
    <name evidence="9" type="ORF">METEAL_01060</name>
</gene>
<dbReference type="GO" id="GO:0003735">
    <property type="term" value="F:structural constituent of ribosome"/>
    <property type="evidence" value="ECO:0007669"/>
    <property type="project" value="InterPro"/>
</dbReference>
<accession>A0AA48GGT5</accession>
<dbReference type="Pfam" id="PF03948">
    <property type="entry name" value="Ribosomal_L9_C"/>
    <property type="match status" value="1"/>
</dbReference>
<comment type="similarity">
    <text evidence="1 7">Belongs to the bacterial ribosomal protein bL9 family.</text>
</comment>
<dbReference type="EMBL" id="AP027080">
    <property type="protein sequence ID" value="BDU70932.1"/>
    <property type="molecule type" value="Genomic_DNA"/>
</dbReference>
<dbReference type="InterPro" id="IPR020070">
    <property type="entry name" value="Ribosomal_bL9_N"/>
</dbReference>
<evidence type="ECO:0000256" key="1">
    <source>
        <dbReference type="ARBA" id="ARBA00010605"/>
    </source>
</evidence>
<evidence type="ECO:0000256" key="3">
    <source>
        <dbReference type="ARBA" id="ARBA00022884"/>
    </source>
</evidence>
<proteinExistence type="inferred from homology"/>
<dbReference type="GO" id="GO:1990904">
    <property type="term" value="C:ribonucleoprotein complex"/>
    <property type="evidence" value="ECO:0007669"/>
    <property type="project" value="UniProtKB-KW"/>
</dbReference>
<dbReference type="Proteomes" id="UP001238179">
    <property type="component" value="Chromosome"/>
</dbReference>
<keyword evidence="3 7" id="KW-0694">RNA-binding</keyword>
<evidence type="ECO:0000313" key="9">
    <source>
        <dbReference type="EMBL" id="BDU70932.1"/>
    </source>
</evidence>
<keyword evidence="5 7" id="KW-0687">Ribonucleoprotein</keyword>
<protein>
    <recommendedName>
        <fullName evidence="6 7">Large ribosomal subunit protein bL9</fullName>
    </recommendedName>
</protein>
<dbReference type="InterPro" id="IPR036791">
    <property type="entry name" value="Ribosomal_bL9_C_sf"/>
</dbReference>
<dbReference type="GO" id="GO:0019843">
    <property type="term" value="F:rRNA binding"/>
    <property type="evidence" value="ECO:0007669"/>
    <property type="project" value="UniProtKB-UniRule"/>
</dbReference>
<dbReference type="RefSeq" id="WP_316413831.1">
    <property type="nucleotide sequence ID" value="NZ_AP027080.1"/>
</dbReference>
<dbReference type="GO" id="GO:0006412">
    <property type="term" value="P:translation"/>
    <property type="evidence" value="ECO:0007669"/>
    <property type="project" value="UniProtKB-UniRule"/>
</dbReference>
<keyword evidence="2 7" id="KW-0699">rRNA-binding</keyword>
<dbReference type="AlphaFoldDB" id="A0AA48GGT5"/>
<dbReference type="InterPro" id="IPR020069">
    <property type="entry name" value="Ribosomal_bL9_C"/>
</dbReference>
<dbReference type="HAMAP" id="MF_00503">
    <property type="entry name" value="Ribosomal_bL9"/>
    <property type="match status" value="1"/>
</dbReference>
<feature type="domain" description="Ribosomal protein L9" evidence="8">
    <location>
        <begin position="13"/>
        <end position="40"/>
    </location>
</feature>
<sequence>MEILLIENVPNLGVRGDVVNVKDGYARNFLLPRRKALPVTAGNKRQIELEKERNIKLRAKELADAQSLAEKLSALALSVAKKVGENGHLFGSVTNGDVAELLKAKGFEIEKQSIIVPHVKTVGAYEADVRIYAGVHAKIALEVTALAAE</sequence>
<dbReference type="Gene3D" id="3.10.430.100">
    <property type="entry name" value="Ribosomal protein L9, C-terminal domain"/>
    <property type="match status" value="1"/>
</dbReference>
<keyword evidence="10" id="KW-1185">Reference proteome</keyword>
<dbReference type="InterPro" id="IPR009027">
    <property type="entry name" value="Ribosomal_bL9/RNase_H1_N"/>
</dbReference>
<evidence type="ECO:0000313" key="10">
    <source>
        <dbReference type="Proteomes" id="UP001238179"/>
    </source>
</evidence>
<evidence type="ECO:0000256" key="4">
    <source>
        <dbReference type="ARBA" id="ARBA00022980"/>
    </source>
</evidence>
<dbReference type="PANTHER" id="PTHR21368">
    <property type="entry name" value="50S RIBOSOMAL PROTEIN L9"/>
    <property type="match status" value="1"/>
</dbReference>
<dbReference type="KEGG" id="msil:METEAL_01060"/>
<dbReference type="InterPro" id="IPR036935">
    <property type="entry name" value="Ribosomal_bL9_N_sf"/>
</dbReference>
<evidence type="ECO:0000256" key="5">
    <source>
        <dbReference type="ARBA" id="ARBA00023274"/>
    </source>
</evidence>
<dbReference type="InterPro" id="IPR020594">
    <property type="entry name" value="Ribosomal_bL9_bac/chp"/>
</dbReference>
<dbReference type="Pfam" id="PF01281">
    <property type="entry name" value="Ribosomal_L9_N"/>
    <property type="match status" value="1"/>
</dbReference>
<dbReference type="SUPFAM" id="SSF55658">
    <property type="entry name" value="L9 N-domain-like"/>
    <property type="match status" value="1"/>
</dbReference>
<organism evidence="9 10">
    <name type="scientific">Mesoterricola silvestris</name>
    <dbReference type="NCBI Taxonomy" id="2927979"/>
    <lineage>
        <taxon>Bacteria</taxon>
        <taxon>Pseudomonadati</taxon>
        <taxon>Acidobacteriota</taxon>
        <taxon>Holophagae</taxon>
        <taxon>Holophagales</taxon>
        <taxon>Holophagaceae</taxon>
        <taxon>Mesoterricola</taxon>
    </lineage>
</organism>
<name>A0AA48GGT5_9BACT</name>
<evidence type="ECO:0000256" key="6">
    <source>
        <dbReference type="ARBA" id="ARBA00035292"/>
    </source>
</evidence>
<evidence type="ECO:0000259" key="8">
    <source>
        <dbReference type="PROSITE" id="PS00651"/>
    </source>
</evidence>
<keyword evidence="4 7" id="KW-0689">Ribosomal protein</keyword>
<dbReference type="GO" id="GO:0005840">
    <property type="term" value="C:ribosome"/>
    <property type="evidence" value="ECO:0007669"/>
    <property type="project" value="UniProtKB-KW"/>
</dbReference>
<dbReference type="InterPro" id="IPR000244">
    <property type="entry name" value="Ribosomal_bL9"/>
</dbReference>
<evidence type="ECO:0000256" key="2">
    <source>
        <dbReference type="ARBA" id="ARBA00022730"/>
    </source>
</evidence>
<dbReference type="NCBIfam" id="TIGR00158">
    <property type="entry name" value="L9"/>
    <property type="match status" value="1"/>
</dbReference>